<feature type="compositionally biased region" description="Basic and acidic residues" evidence="3">
    <location>
        <begin position="763"/>
        <end position="775"/>
    </location>
</feature>
<dbReference type="InterPro" id="IPR051137">
    <property type="entry name" value="PP4R3-like"/>
</dbReference>
<evidence type="ECO:0000313" key="7">
    <source>
        <dbReference type="Proteomes" id="UP000054558"/>
    </source>
</evidence>
<evidence type="ECO:0000259" key="4">
    <source>
        <dbReference type="Pfam" id="PF04802"/>
    </source>
</evidence>
<feature type="compositionally biased region" description="Basic and acidic residues" evidence="3">
    <location>
        <begin position="892"/>
        <end position="916"/>
    </location>
</feature>
<gene>
    <name evidence="6" type="ORF">KFL_006250010</name>
</gene>
<feature type="compositionally biased region" description="Basic and acidic residues" evidence="3">
    <location>
        <begin position="708"/>
        <end position="719"/>
    </location>
</feature>
<dbReference type="Pfam" id="PF04802">
    <property type="entry name" value="PP4R3"/>
    <property type="match status" value="1"/>
</dbReference>
<dbReference type="GO" id="GO:0030289">
    <property type="term" value="C:protein phosphatase 4 complex"/>
    <property type="evidence" value="ECO:0000318"/>
    <property type="project" value="GO_Central"/>
</dbReference>
<reference evidence="6 7" key="1">
    <citation type="journal article" date="2014" name="Nat. Commun.">
        <title>Klebsormidium flaccidum genome reveals primary factors for plant terrestrial adaptation.</title>
        <authorList>
            <person name="Hori K."/>
            <person name="Maruyama F."/>
            <person name="Fujisawa T."/>
            <person name="Togashi T."/>
            <person name="Yamamoto N."/>
            <person name="Seo M."/>
            <person name="Sato S."/>
            <person name="Yamada T."/>
            <person name="Mori H."/>
            <person name="Tajima N."/>
            <person name="Moriyama T."/>
            <person name="Ikeuchi M."/>
            <person name="Watanabe M."/>
            <person name="Wada H."/>
            <person name="Kobayashi K."/>
            <person name="Saito M."/>
            <person name="Masuda T."/>
            <person name="Sasaki-Sekimoto Y."/>
            <person name="Mashiguchi K."/>
            <person name="Awai K."/>
            <person name="Shimojima M."/>
            <person name="Masuda S."/>
            <person name="Iwai M."/>
            <person name="Nobusawa T."/>
            <person name="Narise T."/>
            <person name="Kondo S."/>
            <person name="Saito H."/>
            <person name="Sato R."/>
            <person name="Murakawa M."/>
            <person name="Ihara Y."/>
            <person name="Oshima-Yamada Y."/>
            <person name="Ohtaka K."/>
            <person name="Satoh M."/>
            <person name="Sonobe K."/>
            <person name="Ishii M."/>
            <person name="Ohtani R."/>
            <person name="Kanamori-Sato M."/>
            <person name="Honoki R."/>
            <person name="Miyazaki D."/>
            <person name="Mochizuki H."/>
            <person name="Umetsu J."/>
            <person name="Higashi K."/>
            <person name="Shibata D."/>
            <person name="Kamiya Y."/>
            <person name="Sato N."/>
            <person name="Nakamura Y."/>
            <person name="Tabata S."/>
            <person name="Ida S."/>
            <person name="Kurokawa K."/>
            <person name="Ohta H."/>
        </authorList>
    </citation>
    <scope>NUCLEOTIDE SEQUENCE [LARGE SCALE GENOMIC DNA]</scope>
    <source>
        <strain evidence="6 7">NIES-2285</strain>
    </source>
</reference>
<feature type="compositionally biased region" description="Basic and acidic residues" evidence="3">
    <location>
        <begin position="1051"/>
        <end position="1068"/>
    </location>
</feature>
<dbReference type="OrthoDB" id="27483at2759"/>
<feature type="compositionally biased region" description="Acidic residues" evidence="3">
    <location>
        <begin position="745"/>
        <end position="762"/>
    </location>
</feature>
<dbReference type="Proteomes" id="UP000054558">
    <property type="component" value="Unassembled WGS sequence"/>
</dbReference>
<comment type="subcellular location">
    <subcellularLocation>
        <location evidence="1">Nucleus</location>
    </subcellularLocation>
</comment>
<feature type="region of interest" description="Disordered" evidence="3">
    <location>
        <begin position="888"/>
        <end position="948"/>
    </location>
</feature>
<dbReference type="OMA" id="ALMTHNN"/>
<evidence type="ECO:0000259" key="5">
    <source>
        <dbReference type="Pfam" id="PF22972"/>
    </source>
</evidence>
<name>A0A1Y1INW4_KLENI</name>
<protein>
    <submittedName>
        <fullName evidence="6">Suppressor of Mek</fullName>
    </submittedName>
</protein>
<evidence type="ECO:0000256" key="1">
    <source>
        <dbReference type="ARBA" id="ARBA00004123"/>
    </source>
</evidence>
<proteinExistence type="predicted"/>
<dbReference type="EMBL" id="DF237574">
    <property type="protein sequence ID" value="GAQ90307.1"/>
    <property type="molecule type" value="Genomic_DNA"/>
</dbReference>
<dbReference type="SUPFAM" id="SSF50729">
    <property type="entry name" value="PH domain-like"/>
    <property type="match status" value="1"/>
</dbReference>
<dbReference type="InterPro" id="IPR011989">
    <property type="entry name" value="ARM-like"/>
</dbReference>
<feature type="domain" description="PP4R3 EVH1-like" evidence="5">
    <location>
        <begin position="29"/>
        <end position="127"/>
    </location>
</feature>
<evidence type="ECO:0000256" key="3">
    <source>
        <dbReference type="SAM" id="MobiDB-lite"/>
    </source>
</evidence>
<dbReference type="Pfam" id="PF22972">
    <property type="entry name" value="EVH1_PP4R3"/>
    <property type="match status" value="1"/>
</dbReference>
<accession>A0A1Y1INW4</accession>
<feature type="region of interest" description="Disordered" evidence="3">
    <location>
        <begin position="967"/>
        <end position="1120"/>
    </location>
</feature>
<dbReference type="InterPro" id="IPR016024">
    <property type="entry name" value="ARM-type_fold"/>
</dbReference>
<keyword evidence="7" id="KW-1185">Reference proteome</keyword>
<dbReference type="SUPFAM" id="SSF48371">
    <property type="entry name" value="ARM repeat"/>
    <property type="match status" value="1"/>
</dbReference>
<dbReference type="InterPro" id="IPR055236">
    <property type="entry name" value="EVH1_PP4R3"/>
</dbReference>
<dbReference type="AlphaFoldDB" id="A0A1Y1INW4"/>
<feature type="domain" description="Serine/threonine-protein phosphatase 4 regulatory subunit 3-like central" evidence="4">
    <location>
        <begin position="182"/>
        <end position="681"/>
    </location>
</feature>
<organism evidence="6 7">
    <name type="scientific">Klebsormidium nitens</name>
    <name type="common">Green alga</name>
    <name type="synonym">Ulothrix nitens</name>
    <dbReference type="NCBI Taxonomy" id="105231"/>
    <lineage>
        <taxon>Eukaryota</taxon>
        <taxon>Viridiplantae</taxon>
        <taxon>Streptophyta</taxon>
        <taxon>Klebsormidiophyceae</taxon>
        <taxon>Klebsormidiales</taxon>
        <taxon>Klebsormidiaceae</taxon>
        <taxon>Klebsormidium</taxon>
    </lineage>
</organism>
<dbReference type="PANTHER" id="PTHR23318">
    <property type="entry name" value="ATP SYNTHASE GAMMA-RELATED"/>
    <property type="match status" value="1"/>
</dbReference>
<dbReference type="InterPro" id="IPR006887">
    <property type="entry name" value="P4R3-like_central_dom"/>
</dbReference>
<evidence type="ECO:0000256" key="2">
    <source>
        <dbReference type="ARBA" id="ARBA00023242"/>
    </source>
</evidence>
<sequence>MDFTVSYLQEAARDDTADDPNARGFYNPRVKVYRLNDDGKWVDKGTGHVSVEYLERLDAVGLVVIDEEDQNTLLVHRISADDIYQRQEETIISWTDPEVATDLALSFQETMGCNYIWEQVCSVQRQIQFPTVGLAEGPRQLSEDLEHSGTSQEEEDHFQEPIVNDSVELPRPELSNLPQLAKIVSEVSPFHRERVASLMTRDPTYLKRLLDLFRFSEDLENTEGLHLMYKIVKGIIMLNDNSIFEIIFRDDCIMDIVGALEYDPDAPQKAEHRKYLNEQVSFKEAVPIRDPNTLSKIHQTYRIGYIKDVVLPRVLDDQTFGSLNSLMLFNHVEVISSLQNDRMFLGELFAALRARQDTDKSWQDIVYFLHEFCSLSRHLQPQQRNHLYQSLIMAGLFEVVSRILESSDEKLRLAGSDILMCTLTHDPASLRNFLAGAKGRPLFAQLMRGMLTPSEGGLQAQLLEMMRMLLDSDSMEATEKSSFLDLFYDDYIEQLVATLVAGCKTGKDAEDVVTKHVVGRPMGSKAAIPVKLPVDESLITAETLNHICELLTFCVQHHSFRIKYYVLRNNVVEKVLRLTRRREKYLVVAAIRFLRTCIGLKDDFYARYLVKNNLFAPVMDAFKANGDKYNMLNSAVIELVDYVRKENMKALVCHLWETFGELLSGVSYVDTFQNLQIKYNQVLDGPGSQAAPADLANRAMPPMPGMARDADHGSRKMRENSPTGRAAAIAAAREMQLRRRRDGSMDQDEEAYFSSDGDDEDEGEHHINARIDQLRGGHPPIEGPPLPQPTANGGEATAMGLRNPFGLVDYEDEDEESPPGSSGGNGLGPHGRQENHPPAAPHLWPGAQQRTGIWGDGLALKRGPLMREGALAFPNGSNFERGPLRVARRMSPGRDHGSRRRDMDLSLEREEYEEKMKRRRMMAGKVNGDATAEEARRGPKERGWKSTRSKWREHLLKRERHALDGLRPELAAMEEDASQVLQAFQERVESPGGEPQQGETENEEGRDAKGASELGSTGGEGPSGEAVQQMVVEEAGPATVENAGEGGPFRDVPEAEGPKEAGPVRDDWQGGLDFQGDLSTSKESDNKLKLDSERGSQQELLGLGGDLARSNPTPEPYEVR</sequence>
<dbReference type="GO" id="GO:0005654">
    <property type="term" value="C:nucleoplasm"/>
    <property type="evidence" value="ECO:0000318"/>
    <property type="project" value="GO_Central"/>
</dbReference>
<dbReference type="Gene3D" id="1.25.10.10">
    <property type="entry name" value="Leucine-rich Repeat Variant"/>
    <property type="match status" value="1"/>
</dbReference>
<dbReference type="PANTHER" id="PTHR23318:SF0">
    <property type="entry name" value="SERINE_THREONINE-PROTEIN PHOSPHATASE 4 REGULATORY SUBUNIT 3"/>
    <property type="match status" value="1"/>
</dbReference>
<keyword evidence="2" id="KW-0539">Nucleus</keyword>
<dbReference type="InterPro" id="IPR011993">
    <property type="entry name" value="PH-like_dom_sf"/>
</dbReference>
<feature type="compositionally biased region" description="Basic and acidic residues" evidence="3">
    <location>
        <begin position="933"/>
        <end position="948"/>
    </location>
</feature>
<dbReference type="Gene3D" id="2.30.29.30">
    <property type="entry name" value="Pleckstrin-homology domain (PH domain)/Phosphotyrosine-binding domain (PTB)"/>
    <property type="match status" value="1"/>
</dbReference>
<dbReference type="GO" id="GO:0072542">
    <property type="term" value="F:protein phosphatase activator activity"/>
    <property type="evidence" value="ECO:0000318"/>
    <property type="project" value="GO_Central"/>
</dbReference>
<feature type="compositionally biased region" description="Basic and acidic residues" evidence="3">
    <location>
        <begin position="1080"/>
        <end position="1096"/>
    </location>
</feature>
<dbReference type="STRING" id="105231.A0A1Y1INW4"/>
<evidence type="ECO:0000313" key="6">
    <source>
        <dbReference type="EMBL" id="GAQ90307.1"/>
    </source>
</evidence>
<feature type="region of interest" description="Disordered" evidence="3">
    <location>
        <begin position="690"/>
        <end position="850"/>
    </location>
</feature>